<evidence type="ECO:0008006" key="10">
    <source>
        <dbReference type="Google" id="ProtNLM"/>
    </source>
</evidence>
<dbReference type="Gene3D" id="2.40.128.260">
    <property type="entry name" value="Type IV secretion system, VirB10/TraB/TrbI"/>
    <property type="match status" value="2"/>
</dbReference>
<comment type="similarity">
    <text evidence="2">Belongs to the TrbI/VirB10 family.</text>
</comment>
<evidence type="ECO:0000256" key="6">
    <source>
        <dbReference type="SAM" id="MobiDB-lite"/>
    </source>
</evidence>
<evidence type="ECO:0000313" key="8">
    <source>
        <dbReference type="EMBL" id="MYN40357.1"/>
    </source>
</evidence>
<evidence type="ECO:0000313" key="9">
    <source>
        <dbReference type="Proteomes" id="UP000466332"/>
    </source>
</evidence>
<evidence type="ECO:0000256" key="1">
    <source>
        <dbReference type="ARBA" id="ARBA00004167"/>
    </source>
</evidence>
<accession>A0ABW9WGV0</accession>
<evidence type="ECO:0000256" key="5">
    <source>
        <dbReference type="ARBA" id="ARBA00023136"/>
    </source>
</evidence>
<dbReference type="EMBL" id="WWCS01000007">
    <property type="protein sequence ID" value="MYN40357.1"/>
    <property type="molecule type" value="Genomic_DNA"/>
</dbReference>
<feature type="region of interest" description="Disordered" evidence="6">
    <location>
        <begin position="187"/>
        <end position="232"/>
    </location>
</feature>
<evidence type="ECO:0000256" key="4">
    <source>
        <dbReference type="ARBA" id="ARBA00022989"/>
    </source>
</evidence>
<organism evidence="8 9">
    <name type="scientific">Duganella margarita</name>
    <dbReference type="NCBI Taxonomy" id="2692170"/>
    <lineage>
        <taxon>Bacteria</taxon>
        <taxon>Pseudomonadati</taxon>
        <taxon>Pseudomonadota</taxon>
        <taxon>Betaproteobacteria</taxon>
        <taxon>Burkholderiales</taxon>
        <taxon>Oxalobacteraceae</taxon>
        <taxon>Telluria group</taxon>
        <taxon>Duganella</taxon>
    </lineage>
</organism>
<dbReference type="InterPro" id="IPR005498">
    <property type="entry name" value="T4SS_VirB10/TraB/TrbI"/>
</dbReference>
<feature type="transmembrane region" description="Helical" evidence="7">
    <location>
        <begin position="31"/>
        <end position="52"/>
    </location>
</feature>
<comment type="caution">
    <text evidence="8">The sequence shown here is derived from an EMBL/GenBank/DDBJ whole genome shotgun (WGS) entry which is preliminary data.</text>
</comment>
<feature type="region of interest" description="Disordered" evidence="6">
    <location>
        <begin position="63"/>
        <end position="103"/>
    </location>
</feature>
<dbReference type="CDD" id="cd16429">
    <property type="entry name" value="VirB10"/>
    <property type="match status" value="1"/>
</dbReference>
<name>A0ABW9WGV0_9BURK</name>
<feature type="compositionally biased region" description="Polar residues" evidence="6">
    <location>
        <begin position="65"/>
        <end position="77"/>
    </location>
</feature>
<evidence type="ECO:0000256" key="3">
    <source>
        <dbReference type="ARBA" id="ARBA00022692"/>
    </source>
</evidence>
<feature type="compositionally biased region" description="Polar residues" evidence="6">
    <location>
        <begin position="86"/>
        <end position="98"/>
    </location>
</feature>
<comment type="subcellular location">
    <subcellularLocation>
        <location evidence="1">Membrane</location>
        <topology evidence="1">Single-pass membrane protein</topology>
    </subcellularLocation>
</comment>
<protein>
    <recommendedName>
        <fullName evidence="10">Type IV secretion system protein VirB10</fullName>
    </recommendedName>
</protein>
<evidence type="ECO:0000256" key="7">
    <source>
        <dbReference type="SAM" id="Phobius"/>
    </source>
</evidence>
<dbReference type="Proteomes" id="UP000466332">
    <property type="component" value="Unassembled WGS sequence"/>
</dbReference>
<keyword evidence="5 7" id="KW-0472">Membrane</keyword>
<reference evidence="8 9" key="1">
    <citation type="submission" date="2019-12" db="EMBL/GenBank/DDBJ databases">
        <title>Novel species isolated from a subtropical stream in China.</title>
        <authorList>
            <person name="Lu H."/>
        </authorList>
    </citation>
    <scope>NUCLEOTIDE SEQUENCE [LARGE SCALE GENOMIC DNA]</scope>
    <source>
        <strain evidence="8 9">FT109W</strain>
    </source>
</reference>
<keyword evidence="4 7" id="KW-1133">Transmembrane helix</keyword>
<dbReference type="InterPro" id="IPR042217">
    <property type="entry name" value="T4SS_VirB10/TrbI"/>
</dbReference>
<evidence type="ECO:0000256" key="2">
    <source>
        <dbReference type="ARBA" id="ARBA00010265"/>
    </source>
</evidence>
<gene>
    <name evidence="8" type="ORF">GTP55_13325</name>
</gene>
<proteinExistence type="inferred from homology"/>
<dbReference type="Pfam" id="PF03743">
    <property type="entry name" value="TrbI"/>
    <property type="match status" value="1"/>
</dbReference>
<keyword evidence="3 7" id="KW-0812">Transmembrane</keyword>
<sequence>MDSTNPTPAKDTSAERIVSVNDYGGAASKPWFRVLRAALIVVLIGAAIAMSVQRAKAYFHAKSTAPGQGQLQTSTAEPQPGRRTFPVTTAQPSASPNTAAADGAQDLQLCADKRPSEPMKARDGTLILTPTGLPVRVCHDGQILIPPLPMPAPQPPYQTGAAMQQPAVTPAAHVPAKRDDGDIVLPQRTAPYSDGGPAVAPQSASGQSAPLAPAEDMAGTGRDDFPSAHGSLKSMLRGTATTAVQAQRIGDRHMLLPQGRTIDCNLSLRVISDVSGMAVCVLSSYVYGDTGVVALAEPGSIATGDYIAFSAQGQRRLFITWGRLKTTKGVIININSPASDALGTSGVEGYVDNRWADRIGAAVLLSSVQDAIGYQTARAGADRNNGGGVNVYPNTTQAGSHLAERILESTINIKPTIYKHQGDRASITVVRDLDFGSVYALHTK</sequence>
<keyword evidence="9" id="KW-1185">Reference proteome</keyword>